<feature type="domain" description="3-hydroxyisobutyrate dehydrogenase-like NAD-binding" evidence="5">
    <location>
        <begin position="180"/>
        <end position="301"/>
    </location>
</feature>
<dbReference type="Gene3D" id="1.10.1040.10">
    <property type="entry name" value="N-(1-d-carboxylethyl)-l-norvaline Dehydrogenase, domain 2"/>
    <property type="match status" value="1"/>
</dbReference>
<evidence type="ECO:0000259" key="4">
    <source>
        <dbReference type="Pfam" id="PF03446"/>
    </source>
</evidence>
<name>A0A2W7JF58_9PROT</name>
<accession>A0A2W7JF58</accession>
<keyword evidence="2" id="KW-0520">NAD</keyword>
<comment type="caution">
    <text evidence="6">The sequence shown here is derived from an EMBL/GenBank/DDBJ whole genome shotgun (WGS) entry which is preliminary data.</text>
</comment>
<sequence length="305" mass="31771">MPAPRIGFPRIGFPRIGFIGIGIMGEAMVRRLLDRGHGPITVWNLEPERLQTVVPHGAVAAPTPAAVAAASDIICLCVLHTEAVSGVVFGPEGVASLGAQPGKLLLDLSTADPAATREMAARLGQETGMAWVDCPVSGGPHAARAGTLTAMAGGEPNDFEQARAVLGDLATNLTLMGPVGAGQTTKVINQAIVGTGFVLMAEALALAEAAGIDAAALPRGLAGGFADSELLRRIYVQMQQRAFEPPSSYARQLLKDMKAVKAFAHELGAELPLVETAVARYAEFVARGNEMKDSASILRLYRADS</sequence>
<dbReference type="EMBL" id="QKYU01000001">
    <property type="protein sequence ID" value="PZW51127.1"/>
    <property type="molecule type" value="Genomic_DNA"/>
</dbReference>
<organism evidence="6 7">
    <name type="scientific">Humitalea rosea</name>
    <dbReference type="NCBI Taxonomy" id="990373"/>
    <lineage>
        <taxon>Bacteria</taxon>
        <taxon>Pseudomonadati</taxon>
        <taxon>Pseudomonadota</taxon>
        <taxon>Alphaproteobacteria</taxon>
        <taxon>Acetobacterales</taxon>
        <taxon>Roseomonadaceae</taxon>
        <taxon>Humitalea</taxon>
    </lineage>
</organism>
<dbReference type="Pfam" id="PF14833">
    <property type="entry name" value="NAD_binding_11"/>
    <property type="match status" value="1"/>
</dbReference>
<dbReference type="SUPFAM" id="SSF51735">
    <property type="entry name" value="NAD(P)-binding Rossmann-fold domains"/>
    <property type="match status" value="1"/>
</dbReference>
<dbReference type="PIRSF" id="PIRSF000103">
    <property type="entry name" value="HIBADH"/>
    <property type="match status" value="1"/>
</dbReference>
<reference evidence="6 7" key="1">
    <citation type="submission" date="2018-06" db="EMBL/GenBank/DDBJ databases">
        <title>Genomic Encyclopedia of Archaeal and Bacterial Type Strains, Phase II (KMG-II): from individual species to whole genera.</title>
        <authorList>
            <person name="Goeker M."/>
        </authorList>
    </citation>
    <scope>NUCLEOTIDE SEQUENCE [LARGE SCALE GENOMIC DNA]</scope>
    <source>
        <strain evidence="6 7">DSM 24525</strain>
    </source>
</reference>
<dbReference type="PANTHER" id="PTHR43060:SF15">
    <property type="entry name" value="3-HYDROXYISOBUTYRATE DEHYDROGENASE-LIKE 1, MITOCHONDRIAL-RELATED"/>
    <property type="match status" value="1"/>
</dbReference>
<dbReference type="Proteomes" id="UP000249688">
    <property type="component" value="Unassembled WGS sequence"/>
</dbReference>
<dbReference type="InterPro" id="IPR008927">
    <property type="entry name" value="6-PGluconate_DH-like_C_sf"/>
</dbReference>
<feature type="active site" evidence="3">
    <location>
        <position position="186"/>
    </location>
</feature>
<dbReference type="PANTHER" id="PTHR43060">
    <property type="entry name" value="3-HYDROXYISOBUTYRATE DEHYDROGENASE-LIKE 1, MITOCHONDRIAL-RELATED"/>
    <property type="match status" value="1"/>
</dbReference>
<dbReference type="AlphaFoldDB" id="A0A2W7JF58"/>
<dbReference type="InterPro" id="IPR015815">
    <property type="entry name" value="HIBADH-related"/>
</dbReference>
<evidence type="ECO:0000256" key="2">
    <source>
        <dbReference type="ARBA" id="ARBA00023027"/>
    </source>
</evidence>
<dbReference type="GO" id="GO:0051287">
    <property type="term" value="F:NAD binding"/>
    <property type="evidence" value="ECO:0007669"/>
    <property type="project" value="InterPro"/>
</dbReference>
<dbReference type="GO" id="GO:0016491">
    <property type="term" value="F:oxidoreductase activity"/>
    <property type="evidence" value="ECO:0007669"/>
    <property type="project" value="UniProtKB-KW"/>
</dbReference>
<dbReference type="SUPFAM" id="SSF48179">
    <property type="entry name" value="6-phosphogluconate dehydrogenase C-terminal domain-like"/>
    <property type="match status" value="1"/>
</dbReference>
<feature type="domain" description="6-phosphogluconate dehydrogenase NADP-binding" evidence="4">
    <location>
        <begin position="15"/>
        <end position="177"/>
    </location>
</feature>
<evidence type="ECO:0000256" key="3">
    <source>
        <dbReference type="PIRSR" id="PIRSR000103-1"/>
    </source>
</evidence>
<dbReference type="InterPro" id="IPR006115">
    <property type="entry name" value="6PGDH_NADP-bd"/>
</dbReference>
<keyword evidence="7" id="KW-1185">Reference proteome</keyword>
<keyword evidence="1" id="KW-0560">Oxidoreductase</keyword>
<dbReference type="InterPro" id="IPR013328">
    <property type="entry name" value="6PGD_dom2"/>
</dbReference>
<protein>
    <submittedName>
        <fullName evidence="6">3-hydroxyisobutyrate dehydrogenase</fullName>
    </submittedName>
</protein>
<evidence type="ECO:0000256" key="1">
    <source>
        <dbReference type="ARBA" id="ARBA00023002"/>
    </source>
</evidence>
<evidence type="ECO:0000313" key="6">
    <source>
        <dbReference type="EMBL" id="PZW51127.1"/>
    </source>
</evidence>
<dbReference type="RefSeq" id="WP_111396392.1">
    <property type="nucleotide sequence ID" value="NZ_QKYU01000001.1"/>
</dbReference>
<dbReference type="Pfam" id="PF03446">
    <property type="entry name" value="NAD_binding_2"/>
    <property type="match status" value="1"/>
</dbReference>
<dbReference type="InterPro" id="IPR029154">
    <property type="entry name" value="HIBADH-like_NADP-bd"/>
</dbReference>
<evidence type="ECO:0000313" key="7">
    <source>
        <dbReference type="Proteomes" id="UP000249688"/>
    </source>
</evidence>
<dbReference type="Gene3D" id="3.40.50.720">
    <property type="entry name" value="NAD(P)-binding Rossmann-like Domain"/>
    <property type="match status" value="1"/>
</dbReference>
<evidence type="ECO:0000259" key="5">
    <source>
        <dbReference type="Pfam" id="PF14833"/>
    </source>
</evidence>
<dbReference type="InterPro" id="IPR036291">
    <property type="entry name" value="NAD(P)-bd_dom_sf"/>
</dbReference>
<dbReference type="OrthoDB" id="9812907at2"/>
<dbReference type="GO" id="GO:0050661">
    <property type="term" value="F:NADP binding"/>
    <property type="evidence" value="ECO:0007669"/>
    <property type="project" value="InterPro"/>
</dbReference>
<proteinExistence type="predicted"/>
<gene>
    <name evidence="6" type="ORF">C8P66_101347</name>
</gene>